<dbReference type="RefSeq" id="WP_163065116.1">
    <property type="nucleotide sequence ID" value="NZ_CP048649.1"/>
</dbReference>
<sequence>MEPLIKVKNVRKIYRMGDEKVVALNNVSLEIYKGEIVCFLGTSGSGKSTFLNMVAGLEKPTKGQIYIGGIPIHKLNEEKVTLFRQKNIGFIFQAYHLLPMLTALENVSLPLIFQGVEKRKRSRIAEEALVAVGLKGYGNRRPTQMSGGQQQRVGIARALAGTPKIIFADEPTGNLDTNTTKEVMNLILGQVRRHKQTLILVTHDRSIADYADKIVTLQDGNILSVAVRDYAEKEEGEKRDEQQDMQ</sequence>
<dbReference type="Gene3D" id="3.40.50.300">
    <property type="entry name" value="P-loop containing nucleotide triphosphate hydrolases"/>
    <property type="match status" value="1"/>
</dbReference>
<dbReference type="KEGG" id="abut:Ami103574_02210"/>
<dbReference type="AlphaFoldDB" id="A0A858BVU5"/>
<keyword evidence="1" id="KW-0813">Transport</keyword>
<proteinExistence type="predicted"/>
<dbReference type="PANTHER" id="PTHR24220:SF86">
    <property type="entry name" value="ABC TRANSPORTER ABCH.1"/>
    <property type="match status" value="1"/>
</dbReference>
<dbReference type="GO" id="GO:0005886">
    <property type="term" value="C:plasma membrane"/>
    <property type="evidence" value="ECO:0007669"/>
    <property type="project" value="TreeGrafter"/>
</dbReference>
<dbReference type="GO" id="GO:0098796">
    <property type="term" value="C:membrane protein complex"/>
    <property type="evidence" value="ECO:0007669"/>
    <property type="project" value="UniProtKB-ARBA"/>
</dbReference>
<gene>
    <name evidence="5" type="ORF">Ami103574_02210</name>
</gene>
<evidence type="ECO:0000256" key="1">
    <source>
        <dbReference type="ARBA" id="ARBA00022448"/>
    </source>
</evidence>
<protein>
    <submittedName>
        <fullName evidence="5">ABC transporter ATP-binding protein</fullName>
    </submittedName>
</protein>
<name>A0A858BVU5_9FIRM</name>
<evidence type="ECO:0000313" key="6">
    <source>
        <dbReference type="Proteomes" id="UP000466848"/>
    </source>
</evidence>
<dbReference type="SUPFAM" id="SSF52540">
    <property type="entry name" value="P-loop containing nucleoside triphosphate hydrolases"/>
    <property type="match status" value="1"/>
</dbReference>
<evidence type="ECO:0000256" key="3">
    <source>
        <dbReference type="ARBA" id="ARBA00022840"/>
    </source>
</evidence>
<dbReference type="Pfam" id="PF00005">
    <property type="entry name" value="ABC_tran"/>
    <property type="match status" value="1"/>
</dbReference>
<keyword evidence="6" id="KW-1185">Reference proteome</keyword>
<dbReference type="FunFam" id="3.40.50.300:FF:000032">
    <property type="entry name" value="Export ABC transporter ATP-binding protein"/>
    <property type="match status" value="1"/>
</dbReference>
<dbReference type="PROSITE" id="PS50893">
    <property type="entry name" value="ABC_TRANSPORTER_2"/>
    <property type="match status" value="1"/>
</dbReference>
<dbReference type="GO" id="GO:0005524">
    <property type="term" value="F:ATP binding"/>
    <property type="evidence" value="ECO:0007669"/>
    <property type="project" value="UniProtKB-KW"/>
</dbReference>
<evidence type="ECO:0000259" key="4">
    <source>
        <dbReference type="PROSITE" id="PS50893"/>
    </source>
</evidence>
<accession>A0A858BVU5</accession>
<dbReference type="GO" id="GO:0016887">
    <property type="term" value="F:ATP hydrolysis activity"/>
    <property type="evidence" value="ECO:0007669"/>
    <property type="project" value="InterPro"/>
</dbReference>
<dbReference type="InterPro" id="IPR003439">
    <property type="entry name" value="ABC_transporter-like_ATP-bd"/>
</dbReference>
<dbReference type="EMBL" id="CP048649">
    <property type="protein sequence ID" value="QIB68196.1"/>
    <property type="molecule type" value="Genomic_DNA"/>
</dbReference>
<dbReference type="InterPro" id="IPR017871">
    <property type="entry name" value="ABC_transporter-like_CS"/>
</dbReference>
<dbReference type="InterPro" id="IPR015854">
    <property type="entry name" value="ABC_transpr_LolD-like"/>
</dbReference>
<organism evidence="5 6">
    <name type="scientific">Aminipila butyrica</name>
    <dbReference type="NCBI Taxonomy" id="433296"/>
    <lineage>
        <taxon>Bacteria</taxon>
        <taxon>Bacillati</taxon>
        <taxon>Bacillota</taxon>
        <taxon>Clostridia</taxon>
        <taxon>Peptostreptococcales</taxon>
        <taxon>Anaerovoracaceae</taxon>
        <taxon>Aminipila</taxon>
    </lineage>
</organism>
<dbReference type="SMART" id="SM00382">
    <property type="entry name" value="AAA"/>
    <property type="match status" value="1"/>
</dbReference>
<dbReference type="InterPro" id="IPR027417">
    <property type="entry name" value="P-loop_NTPase"/>
</dbReference>
<dbReference type="GO" id="GO:0022857">
    <property type="term" value="F:transmembrane transporter activity"/>
    <property type="evidence" value="ECO:0007669"/>
    <property type="project" value="TreeGrafter"/>
</dbReference>
<dbReference type="CDD" id="cd03255">
    <property type="entry name" value="ABC_MJ0796_LolCDE_FtsE"/>
    <property type="match status" value="1"/>
</dbReference>
<dbReference type="InterPro" id="IPR003593">
    <property type="entry name" value="AAA+_ATPase"/>
</dbReference>
<reference evidence="5 6" key="1">
    <citation type="submission" date="2020-02" db="EMBL/GenBank/DDBJ databases">
        <authorList>
            <person name="Kim Y.B."/>
            <person name="Roh S.W."/>
        </authorList>
    </citation>
    <scope>NUCLEOTIDE SEQUENCE [LARGE SCALE GENOMIC DNA]</scope>
    <source>
        <strain evidence="5 6">DSM 103574</strain>
    </source>
</reference>
<feature type="domain" description="ABC transporter" evidence="4">
    <location>
        <begin position="5"/>
        <end position="244"/>
    </location>
</feature>
<keyword evidence="2" id="KW-0547">Nucleotide-binding</keyword>
<dbReference type="Proteomes" id="UP000466848">
    <property type="component" value="Chromosome"/>
</dbReference>
<evidence type="ECO:0000256" key="2">
    <source>
        <dbReference type="ARBA" id="ARBA00022741"/>
    </source>
</evidence>
<dbReference type="InterPro" id="IPR017911">
    <property type="entry name" value="MacB-like_ATP-bd"/>
</dbReference>
<evidence type="ECO:0000313" key="5">
    <source>
        <dbReference type="EMBL" id="QIB68196.1"/>
    </source>
</evidence>
<dbReference type="PANTHER" id="PTHR24220">
    <property type="entry name" value="IMPORT ATP-BINDING PROTEIN"/>
    <property type="match status" value="1"/>
</dbReference>
<keyword evidence="3 5" id="KW-0067">ATP-binding</keyword>
<dbReference type="PROSITE" id="PS00211">
    <property type="entry name" value="ABC_TRANSPORTER_1"/>
    <property type="match status" value="1"/>
</dbReference>